<evidence type="ECO:0000256" key="1">
    <source>
        <dbReference type="SAM" id="MobiDB-lite"/>
    </source>
</evidence>
<evidence type="ECO:0000313" key="2">
    <source>
        <dbReference type="EMBL" id="TQD76891.1"/>
    </source>
</evidence>
<dbReference type="AlphaFoldDB" id="A0A540KRP2"/>
<evidence type="ECO:0000313" key="3">
    <source>
        <dbReference type="Proteomes" id="UP000315295"/>
    </source>
</evidence>
<feature type="region of interest" description="Disordered" evidence="1">
    <location>
        <begin position="1"/>
        <end position="116"/>
    </location>
</feature>
<gene>
    <name evidence="2" type="ORF">C1H46_037572</name>
</gene>
<reference evidence="2 3" key="1">
    <citation type="journal article" date="2019" name="G3 (Bethesda)">
        <title>Sequencing of a Wild Apple (Malus baccata) Genome Unravels the Differences Between Cultivated and Wild Apple Species Regarding Disease Resistance and Cold Tolerance.</title>
        <authorList>
            <person name="Chen X."/>
        </authorList>
    </citation>
    <scope>NUCLEOTIDE SEQUENCE [LARGE SCALE GENOMIC DNA]</scope>
    <source>
        <strain evidence="3">cv. Shandingzi</strain>
        <tissue evidence="2">Leaves</tissue>
    </source>
</reference>
<proteinExistence type="predicted"/>
<name>A0A540KRP2_MALBA</name>
<protein>
    <submittedName>
        <fullName evidence="2">Uncharacterized protein</fullName>
    </submittedName>
</protein>
<accession>A0A540KRP2</accession>
<feature type="compositionally biased region" description="Basic and acidic residues" evidence="1">
    <location>
        <begin position="40"/>
        <end position="62"/>
    </location>
</feature>
<feature type="compositionally biased region" description="Basic and acidic residues" evidence="1">
    <location>
        <begin position="75"/>
        <end position="85"/>
    </location>
</feature>
<dbReference type="Proteomes" id="UP000315295">
    <property type="component" value="Unassembled WGS sequence"/>
</dbReference>
<feature type="compositionally biased region" description="Basic residues" evidence="1">
    <location>
        <begin position="63"/>
        <end position="74"/>
    </location>
</feature>
<organism evidence="2 3">
    <name type="scientific">Malus baccata</name>
    <name type="common">Siberian crab apple</name>
    <name type="synonym">Pyrus baccata</name>
    <dbReference type="NCBI Taxonomy" id="106549"/>
    <lineage>
        <taxon>Eukaryota</taxon>
        <taxon>Viridiplantae</taxon>
        <taxon>Streptophyta</taxon>
        <taxon>Embryophyta</taxon>
        <taxon>Tracheophyta</taxon>
        <taxon>Spermatophyta</taxon>
        <taxon>Magnoliopsida</taxon>
        <taxon>eudicotyledons</taxon>
        <taxon>Gunneridae</taxon>
        <taxon>Pentapetalae</taxon>
        <taxon>rosids</taxon>
        <taxon>fabids</taxon>
        <taxon>Rosales</taxon>
        <taxon>Rosaceae</taxon>
        <taxon>Amygdaloideae</taxon>
        <taxon>Maleae</taxon>
        <taxon>Malus</taxon>
    </lineage>
</organism>
<dbReference type="EMBL" id="VIEB01001005">
    <property type="protein sequence ID" value="TQD76891.1"/>
    <property type="molecule type" value="Genomic_DNA"/>
</dbReference>
<comment type="caution">
    <text evidence="2">The sequence shown here is derived from an EMBL/GenBank/DDBJ whole genome shotgun (WGS) entry which is preliminary data.</text>
</comment>
<keyword evidence="3" id="KW-1185">Reference proteome</keyword>
<sequence>MWETPEPDTTPKLYTRTLQKPWLKNKARKGHEKGYPWGLRDGKSQRGKREEPSADGRGEERKNKSRKTRGKGKRPSADGRGEERKSKYKKPPPIPAAARISGTKRKHDREITHTIW</sequence>